<protein>
    <submittedName>
        <fullName evidence="1">Uncharacterized protein</fullName>
    </submittedName>
</protein>
<keyword evidence="2" id="KW-1185">Reference proteome</keyword>
<comment type="caution">
    <text evidence="1">The sequence shown here is derived from an EMBL/GenBank/DDBJ whole genome shotgun (WGS) entry which is preliminary data.</text>
</comment>
<dbReference type="EMBL" id="CM037616">
    <property type="protein sequence ID" value="KAH7991382.1"/>
    <property type="molecule type" value="Genomic_DNA"/>
</dbReference>
<name>A0ACB8EGA5_9SAUR</name>
<evidence type="ECO:0000313" key="2">
    <source>
        <dbReference type="Proteomes" id="UP000827872"/>
    </source>
</evidence>
<sequence>MSAKATPCPQAPSLAVTCFQVVSPAGAAAGSLLQEGTRPWADLESESSSSLAMAAEGPLKELCEEATCSICLDYFRDPVILTECGHHFCRACLTRSWGASEGAEASCPQCRGPAQEGTLRPNQHLANLVELIQKLRPVEGKGGVCEKHQEPLRFFCKEDQAPVCLVCGISKEHKDHEVIPLEEAFQENRAVVAARKGRVCQKHQEPLKLFCKDDEALICVVCDRSKEHRDHETLPLEEASQEYKDIFCGFLETLKEEREKILACKADLVKESEDLLKQTTKQKQETVAKFRELHTFLEEQEKLLLAQMEEVEKEVARKRDQDLAEFSEALSSLDSLTQEMEEKCQQPASELLQDAGSFLEG</sequence>
<accession>A0ACB8EGA5</accession>
<organism evidence="1 2">
    <name type="scientific">Sphaerodactylus townsendi</name>
    <dbReference type="NCBI Taxonomy" id="933632"/>
    <lineage>
        <taxon>Eukaryota</taxon>
        <taxon>Metazoa</taxon>
        <taxon>Chordata</taxon>
        <taxon>Craniata</taxon>
        <taxon>Vertebrata</taxon>
        <taxon>Euteleostomi</taxon>
        <taxon>Lepidosauria</taxon>
        <taxon>Squamata</taxon>
        <taxon>Bifurcata</taxon>
        <taxon>Gekkota</taxon>
        <taxon>Sphaerodactylidae</taxon>
        <taxon>Sphaerodactylus</taxon>
    </lineage>
</organism>
<reference evidence="1" key="1">
    <citation type="submission" date="2021-08" db="EMBL/GenBank/DDBJ databases">
        <title>The first chromosome-level gecko genome reveals the dynamic sex chromosomes of Neotropical dwarf geckos (Sphaerodactylidae: Sphaerodactylus).</title>
        <authorList>
            <person name="Pinto B.J."/>
            <person name="Keating S.E."/>
            <person name="Gamble T."/>
        </authorList>
    </citation>
    <scope>NUCLEOTIDE SEQUENCE</scope>
    <source>
        <strain evidence="1">TG3544</strain>
    </source>
</reference>
<evidence type="ECO:0000313" key="1">
    <source>
        <dbReference type="EMBL" id="KAH7991382.1"/>
    </source>
</evidence>
<proteinExistence type="predicted"/>
<gene>
    <name evidence="1" type="ORF">K3G42_005447</name>
</gene>
<dbReference type="Proteomes" id="UP000827872">
    <property type="component" value="Linkage Group LG03"/>
</dbReference>